<feature type="transmembrane region" description="Helical" evidence="1">
    <location>
        <begin position="154"/>
        <end position="171"/>
    </location>
</feature>
<reference evidence="2 3" key="1">
    <citation type="journal article" date="2016" name="Nat. Commun.">
        <title>Thousands of microbial genomes shed light on interconnected biogeochemical processes in an aquifer system.</title>
        <authorList>
            <person name="Anantharaman K."/>
            <person name="Brown C.T."/>
            <person name="Hug L.A."/>
            <person name="Sharon I."/>
            <person name="Castelle C.J."/>
            <person name="Probst A.J."/>
            <person name="Thomas B.C."/>
            <person name="Singh A."/>
            <person name="Wilkins M.J."/>
            <person name="Karaoz U."/>
            <person name="Brodie E.L."/>
            <person name="Williams K.H."/>
            <person name="Hubbard S.S."/>
            <person name="Banfield J.F."/>
        </authorList>
    </citation>
    <scope>NUCLEOTIDE SEQUENCE [LARGE SCALE GENOMIC DNA]</scope>
</reference>
<feature type="transmembrane region" description="Helical" evidence="1">
    <location>
        <begin position="319"/>
        <end position="337"/>
    </location>
</feature>
<keyword evidence="1" id="KW-0472">Membrane</keyword>
<dbReference type="EMBL" id="MFJF01000015">
    <property type="protein sequence ID" value="OGG06420.1"/>
    <property type="molecule type" value="Genomic_DNA"/>
</dbReference>
<proteinExistence type="predicted"/>
<feature type="transmembrane region" description="Helical" evidence="1">
    <location>
        <begin position="89"/>
        <end position="116"/>
    </location>
</feature>
<gene>
    <name evidence="2" type="ORF">A2777_05575</name>
</gene>
<dbReference type="Proteomes" id="UP000177354">
    <property type="component" value="Unassembled WGS sequence"/>
</dbReference>
<feature type="transmembrane region" description="Helical" evidence="1">
    <location>
        <begin position="215"/>
        <end position="239"/>
    </location>
</feature>
<evidence type="ECO:0000256" key="1">
    <source>
        <dbReference type="SAM" id="Phobius"/>
    </source>
</evidence>
<name>A0A1F5Z1T1_9BACT</name>
<evidence type="ECO:0008006" key="4">
    <source>
        <dbReference type="Google" id="ProtNLM"/>
    </source>
</evidence>
<feature type="transmembrane region" description="Helical" evidence="1">
    <location>
        <begin position="288"/>
        <end position="307"/>
    </location>
</feature>
<keyword evidence="1" id="KW-1133">Transmembrane helix</keyword>
<evidence type="ECO:0000313" key="3">
    <source>
        <dbReference type="Proteomes" id="UP000177354"/>
    </source>
</evidence>
<feature type="transmembrane region" description="Helical" evidence="1">
    <location>
        <begin position="183"/>
        <end position="209"/>
    </location>
</feature>
<sequence length="382" mass="44241">MKKTIVVLAIVITSLHLINFWHINLERLKRPFDPDYFSGLYSTSQYVLGEKSKGGIGDDGLYAFAGYYYFFQQGDVSAVNFEHPPLGKYLIGLSIFLFNNEIIIGIIYFIFLLITVYKLSGLLISDKYLSLLPPILISWDPLFLDHTIRSQLDLPFSLFFVTAVYFFLLIFKNNTGIYLSQLFWALAFSVRFFPFLIILEIYMAIITFFVGRRFLLRFLLSSLLTPVIYLVTHTVFFIYHPSLVEFLRHKKWMLAWFTGTPVKFGNILRNIFTGRLLDTLDNSVVNNLWTPMQPVILVLALLCPCQFHRRNNSISVKFSPYFVLLGFVILYFLYTVILTGGQAKFIMPVFPLMAVLAVKNAADLYSIILPWIRARLRHSKTK</sequence>
<dbReference type="AlphaFoldDB" id="A0A1F5Z1T1"/>
<organism evidence="2 3">
    <name type="scientific">Candidatus Gottesmanbacteria bacterium RIFCSPHIGHO2_01_FULL_40_15</name>
    <dbReference type="NCBI Taxonomy" id="1798376"/>
    <lineage>
        <taxon>Bacteria</taxon>
        <taxon>Candidatus Gottesmaniibacteriota</taxon>
    </lineage>
</organism>
<feature type="transmembrane region" description="Helical" evidence="1">
    <location>
        <begin position="349"/>
        <end position="372"/>
    </location>
</feature>
<accession>A0A1F5Z1T1</accession>
<keyword evidence="1" id="KW-0812">Transmembrane</keyword>
<protein>
    <recommendedName>
        <fullName evidence="4">Glycosyltransferase RgtA/B/C/D-like domain-containing protein</fullName>
    </recommendedName>
</protein>
<comment type="caution">
    <text evidence="2">The sequence shown here is derived from an EMBL/GenBank/DDBJ whole genome shotgun (WGS) entry which is preliminary data.</text>
</comment>
<evidence type="ECO:0000313" key="2">
    <source>
        <dbReference type="EMBL" id="OGG06420.1"/>
    </source>
</evidence>